<dbReference type="EMBL" id="CP047156">
    <property type="protein sequence ID" value="QHC00406.1"/>
    <property type="molecule type" value="Genomic_DNA"/>
</dbReference>
<dbReference type="Proteomes" id="UP000463857">
    <property type="component" value="Chromosome"/>
</dbReference>
<name>A0A7L4YMN0_9ACTN</name>
<evidence type="ECO:0000313" key="2">
    <source>
        <dbReference type="EMBL" id="QHC00406.1"/>
    </source>
</evidence>
<dbReference type="AlphaFoldDB" id="A0A7L4YMN0"/>
<dbReference type="Pfam" id="PF01738">
    <property type="entry name" value="DLH"/>
    <property type="match status" value="1"/>
</dbReference>
<dbReference type="InterPro" id="IPR002925">
    <property type="entry name" value="Dienelactn_hydro"/>
</dbReference>
<sequence>MAEVVLFHHVLGLTPGVTDLADRLRAAGHSVHTPDLFEGKTFDSIEAGLEHVGDLGFGSVLDRGSAAVDGLPENVVYAGISLGVLPAQMLTQRRDGALGGIFLESCVPASEFGPWPTGVPAQVHGMDRDPSFAGEGDIDNAMALAESEPSVVVYTYPGDGHLFTDSSWSAYDAEATDLVLDRVLAFLAER</sequence>
<dbReference type="SUPFAM" id="SSF53474">
    <property type="entry name" value="alpha/beta-Hydrolases"/>
    <property type="match status" value="1"/>
</dbReference>
<accession>A0A7L4YMN0</accession>
<dbReference type="GO" id="GO:0016787">
    <property type="term" value="F:hydrolase activity"/>
    <property type="evidence" value="ECO:0007669"/>
    <property type="project" value="UniProtKB-KW"/>
</dbReference>
<gene>
    <name evidence="2" type="ORF">EK0264_09010</name>
</gene>
<keyword evidence="3" id="KW-1185">Reference proteome</keyword>
<dbReference type="InterPro" id="IPR051049">
    <property type="entry name" value="Dienelactone_hydrolase-like"/>
</dbReference>
<evidence type="ECO:0000313" key="3">
    <source>
        <dbReference type="Proteomes" id="UP000463857"/>
    </source>
</evidence>
<dbReference type="OrthoDB" id="2834584at2"/>
<dbReference type="InParanoid" id="A0A7L4YMN0"/>
<dbReference type="InterPro" id="IPR029058">
    <property type="entry name" value="AB_hydrolase_fold"/>
</dbReference>
<dbReference type="RefSeq" id="WP_159544858.1">
    <property type="nucleotide sequence ID" value="NZ_CP047156.1"/>
</dbReference>
<organism evidence="2 3">
    <name type="scientific">Epidermidibacterium keratini</name>
    <dbReference type="NCBI Taxonomy" id="1891644"/>
    <lineage>
        <taxon>Bacteria</taxon>
        <taxon>Bacillati</taxon>
        <taxon>Actinomycetota</taxon>
        <taxon>Actinomycetes</taxon>
        <taxon>Sporichthyales</taxon>
        <taxon>Sporichthyaceae</taxon>
        <taxon>Epidermidibacterium</taxon>
    </lineage>
</organism>
<evidence type="ECO:0000259" key="1">
    <source>
        <dbReference type="Pfam" id="PF01738"/>
    </source>
</evidence>
<reference evidence="2 3" key="1">
    <citation type="journal article" date="2018" name="Int. J. Syst. Evol. Microbiol.">
        <title>Epidermidibacterium keratini gen. nov., sp. nov., a member of the family Sporichthyaceae, isolated from keratin epidermis.</title>
        <authorList>
            <person name="Lee D.G."/>
            <person name="Trujillo M.E."/>
            <person name="Kang S."/>
            <person name="Nam J.J."/>
            <person name="Kim Y.J."/>
        </authorList>
    </citation>
    <scope>NUCLEOTIDE SEQUENCE [LARGE SCALE GENOMIC DNA]</scope>
    <source>
        <strain evidence="2 3">EPI-7</strain>
    </source>
</reference>
<keyword evidence="2" id="KW-0378">Hydrolase</keyword>
<dbReference type="KEGG" id="eke:EK0264_09010"/>
<protein>
    <submittedName>
        <fullName evidence="2">Dienelactone hydrolase</fullName>
    </submittedName>
</protein>
<dbReference type="Gene3D" id="3.40.50.1820">
    <property type="entry name" value="alpha/beta hydrolase"/>
    <property type="match status" value="1"/>
</dbReference>
<feature type="domain" description="Dienelactone hydrolase" evidence="1">
    <location>
        <begin position="119"/>
        <end position="189"/>
    </location>
</feature>
<dbReference type="PANTHER" id="PTHR46623:SF6">
    <property type="entry name" value="ALPHA_BETA-HYDROLASES SUPERFAMILY PROTEIN"/>
    <property type="match status" value="1"/>
</dbReference>
<proteinExistence type="predicted"/>
<dbReference type="PANTHER" id="PTHR46623">
    <property type="entry name" value="CARBOXYMETHYLENEBUTENOLIDASE-RELATED"/>
    <property type="match status" value="1"/>
</dbReference>